<dbReference type="CDD" id="cd10747">
    <property type="entry name" value="DnaJ_C"/>
    <property type="match status" value="1"/>
</dbReference>
<evidence type="ECO:0000256" key="1">
    <source>
        <dbReference type="ARBA" id="ARBA00022723"/>
    </source>
</evidence>
<dbReference type="PRINTS" id="PR00625">
    <property type="entry name" value="JDOMAIN"/>
</dbReference>
<protein>
    <submittedName>
        <fullName evidence="7">Chaperone protein dnaj a6</fullName>
    </submittedName>
</protein>
<keyword evidence="2" id="KW-0677">Repeat</keyword>
<dbReference type="Pfam" id="PF00226">
    <property type="entry name" value="DnaJ"/>
    <property type="match status" value="1"/>
</dbReference>
<dbReference type="InterPro" id="IPR008971">
    <property type="entry name" value="HSP40/DnaJ_pept-bd"/>
</dbReference>
<gene>
    <name evidence="7" type="primary">DJA6_0</name>
    <name evidence="7" type="ORF">CFP56_042211</name>
</gene>
<dbReference type="AlphaFoldDB" id="A0AAW0M873"/>
<dbReference type="SUPFAM" id="SSF46565">
    <property type="entry name" value="Chaperone J-domain"/>
    <property type="match status" value="1"/>
</dbReference>
<dbReference type="SMART" id="SM00271">
    <property type="entry name" value="DnaJ"/>
    <property type="match status" value="1"/>
</dbReference>
<keyword evidence="8" id="KW-1185">Reference proteome</keyword>
<evidence type="ECO:0000259" key="6">
    <source>
        <dbReference type="PROSITE" id="PS50076"/>
    </source>
</evidence>
<dbReference type="PROSITE" id="PS50076">
    <property type="entry name" value="DNAJ_2"/>
    <property type="match status" value="1"/>
</dbReference>
<dbReference type="GO" id="GO:0042026">
    <property type="term" value="P:protein refolding"/>
    <property type="evidence" value="ECO:0007669"/>
    <property type="project" value="TreeGrafter"/>
</dbReference>
<name>A0AAW0M873_QUESU</name>
<keyword evidence="3" id="KW-0863">Zinc-finger</keyword>
<sequence>MAISPCGSTWVAQWGIRPQCMLRSYVTNKIPTSRYCTTSSISFLSAPSSSLFSRGSFPVVSYPGSSQTSQRRRSARFTVRADSDFYSLLGVSRNASKSEIKSAYRKLARSYHPDVNKEPGAEQKFKDISNAYEVLSDDEKRSLYDRYGEAGLKAGPGFNDFSNPFDLFESLFEGINQGGRPSRNRAVDGQDEVRNEGNAGRRGGTPGDLFVIIEVMPDPVLKRDDTNILYTCKVSYIDAILGTTIKVPTVDGVVDLKIPAGTQPNTTLVMAKKGVPLLNKSNMRGDQLVRVQVEIPKRLSSDERKLIEELADLSKGKTASSRR</sequence>
<dbReference type="GO" id="GO:0008270">
    <property type="term" value="F:zinc ion binding"/>
    <property type="evidence" value="ECO:0007669"/>
    <property type="project" value="UniProtKB-KW"/>
</dbReference>
<dbReference type="FunFam" id="1.10.287.110:FF:000037">
    <property type="entry name" value="Chaperone protein dnaJ A6 chloroplastic"/>
    <property type="match status" value="1"/>
</dbReference>
<dbReference type="PANTHER" id="PTHR43096:SF10">
    <property type="entry name" value="CHAPERONE PROTEIN DNAJ A6, CHLOROPLASTIC"/>
    <property type="match status" value="1"/>
</dbReference>
<dbReference type="PANTHER" id="PTHR43096">
    <property type="entry name" value="DNAJ HOMOLOG 1, MITOCHONDRIAL-RELATED"/>
    <property type="match status" value="1"/>
</dbReference>
<dbReference type="InterPro" id="IPR036869">
    <property type="entry name" value="J_dom_sf"/>
</dbReference>
<dbReference type="InterPro" id="IPR018253">
    <property type="entry name" value="DnaJ_domain_CS"/>
</dbReference>
<dbReference type="Gene3D" id="1.10.287.110">
    <property type="entry name" value="DnaJ domain"/>
    <property type="match status" value="1"/>
</dbReference>
<dbReference type="FunFam" id="2.60.260.20:FF:000005">
    <property type="entry name" value="Chaperone protein dnaJ 1, mitochondrial"/>
    <property type="match status" value="1"/>
</dbReference>
<dbReference type="PROSITE" id="PS00636">
    <property type="entry name" value="DNAJ_1"/>
    <property type="match status" value="1"/>
</dbReference>
<dbReference type="GO" id="GO:0009535">
    <property type="term" value="C:chloroplast thylakoid membrane"/>
    <property type="evidence" value="ECO:0007669"/>
    <property type="project" value="TreeGrafter"/>
</dbReference>
<dbReference type="GO" id="GO:0051082">
    <property type="term" value="F:unfolded protein binding"/>
    <property type="evidence" value="ECO:0007669"/>
    <property type="project" value="InterPro"/>
</dbReference>
<organism evidence="7 8">
    <name type="scientific">Quercus suber</name>
    <name type="common">Cork oak</name>
    <dbReference type="NCBI Taxonomy" id="58331"/>
    <lineage>
        <taxon>Eukaryota</taxon>
        <taxon>Viridiplantae</taxon>
        <taxon>Streptophyta</taxon>
        <taxon>Embryophyta</taxon>
        <taxon>Tracheophyta</taxon>
        <taxon>Spermatophyta</taxon>
        <taxon>Magnoliopsida</taxon>
        <taxon>eudicotyledons</taxon>
        <taxon>Gunneridae</taxon>
        <taxon>Pentapetalae</taxon>
        <taxon>rosids</taxon>
        <taxon>fabids</taxon>
        <taxon>Fagales</taxon>
        <taxon>Fagaceae</taxon>
        <taxon>Quercus</taxon>
    </lineage>
</organism>
<keyword evidence="4" id="KW-0862">Zinc</keyword>
<evidence type="ECO:0000313" key="7">
    <source>
        <dbReference type="EMBL" id="KAK7860222.1"/>
    </source>
</evidence>
<dbReference type="CDD" id="cd06257">
    <property type="entry name" value="DnaJ"/>
    <property type="match status" value="1"/>
</dbReference>
<dbReference type="SUPFAM" id="SSF49493">
    <property type="entry name" value="HSP40/DnaJ peptide-binding domain"/>
    <property type="match status" value="2"/>
</dbReference>
<accession>A0AAW0M873</accession>
<reference evidence="7 8" key="1">
    <citation type="journal article" date="2018" name="Sci. Data">
        <title>The draft genome sequence of cork oak.</title>
        <authorList>
            <person name="Ramos A.M."/>
            <person name="Usie A."/>
            <person name="Barbosa P."/>
            <person name="Barros P.M."/>
            <person name="Capote T."/>
            <person name="Chaves I."/>
            <person name="Simoes F."/>
            <person name="Abreu I."/>
            <person name="Carrasquinho I."/>
            <person name="Faro C."/>
            <person name="Guimaraes J.B."/>
            <person name="Mendonca D."/>
            <person name="Nobrega F."/>
            <person name="Rodrigues L."/>
            <person name="Saibo N.J.M."/>
            <person name="Varela M.C."/>
            <person name="Egas C."/>
            <person name="Matos J."/>
            <person name="Miguel C.M."/>
            <person name="Oliveira M.M."/>
            <person name="Ricardo C.P."/>
            <person name="Goncalves S."/>
        </authorList>
    </citation>
    <scope>NUCLEOTIDE SEQUENCE [LARGE SCALE GENOMIC DNA]</scope>
    <source>
        <strain evidence="8">cv. HL8</strain>
    </source>
</reference>
<keyword evidence="1" id="KW-0479">Metal-binding</keyword>
<evidence type="ECO:0000256" key="3">
    <source>
        <dbReference type="ARBA" id="ARBA00022771"/>
    </source>
</evidence>
<evidence type="ECO:0000256" key="5">
    <source>
        <dbReference type="SAM" id="MobiDB-lite"/>
    </source>
</evidence>
<dbReference type="EMBL" id="PKMF04000008">
    <property type="protein sequence ID" value="KAK7860222.1"/>
    <property type="molecule type" value="Genomic_DNA"/>
</dbReference>
<dbReference type="InterPro" id="IPR002939">
    <property type="entry name" value="DnaJ_C"/>
</dbReference>
<evidence type="ECO:0000256" key="2">
    <source>
        <dbReference type="ARBA" id="ARBA00022737"/>
    </source>
</evidence>
<comment type="caution">
    <text evidence="7">The sequence shown here is derived from an EMBL/GenBank/DDBJ whole genome shotgun (WGS) entry which is preliminary data.</text>
</comment>
<proteinExistence type="predicted"/>
<dbReference type="Pfam" id="PF01556">
    <property type="entry name" value="DnaJ_C"/>
    <property type="match status" value="1"/>
</dbReference>
<evidence type="ECO:0000313" key="8">
    <source>
        <dbReference type="Proteomes" id="UP000237347"/>
    </source>
</evidence>
<feature type="region of interest" description="Disordered" evidence="5">
    <location>
        <begin position="179"/>
        <end position="202"/>
    </location>
</feature>
<evidence type="ECO:0000256" key="4">
    <source>
        <dbReference type="ARBA" id="ARBA00022833"/>
    </source>
</evidence>
<dbReference type="Gene3D" id="2.60.260.20">
    <property type="entry name" value="Urease metallochaperone UreE, N-terminal domain"/>
    <property type="match status" value="1"/>
</dbReference>
<dbReference type="Proteomes" id="UP000237347">
    <property type="component" value="Unassembled WGS sequence"/>
</dbReference>
<feature type="compositionally biased region" description="Basic and acidic residues" evidence="5">
    <location>
        <begin position="185"/>
        <end position="195"/>
    </location>
</feature>
<feature type="domain" description="J" evidence="6">
    <location>
        <begin position="84"/>
        <end position="148"/>
    </location>
</feature>
<dbReference type="InterPro" id="IPR001623">
    <property type="entry name" value="DnaJ_domain"/>
</dbReference>